<feature type="domain" description="FGAR-AT PurM N-terminal-like" evidence="22">
    <location>
        <begin position="686"/>
        <end position="840"/>
    </location>
</feature>
<comment type="caution">
    <text evidence="23">The sequence shown here is derived from an EMBL/GenBank/DDBJ whole genome shotgun (WGS) entry which is preliminary data.</text>
</comment>
<dbReference type="GO" id="GO:0046872">
    <property type="term" value="F:metal ion binding"/>
    <property type="evidence" value="ECO:0007669"/>
    <property type="project" value="UniProtKB-KW"/>
</dbReference>
<evidence type="ECO:0000256" key="18">
    <source>
        <dbReference type="ARBA" id="ARBA00071729"/>
    </source>
</evidence>
<comment type="subcellular location">
    <subcellularLocation>
        <location evidence="1">Cytoplasm</location>
    </subcellularLocation>
</comment>
<dbReference type="InterPro" id="IPR010918">
    <property type="entry name" value="PurM-like_C_dom"/>
</dbReference>
<protein>
    <recommendedName>
        <fullName evidence="18">Phosphoribosylformylglycinamidine synthase</fullName>
        <ecNumber evidence="4">6.3.5.3</ecNumber>
    </recommendedName>
    <alternativeName>
        <fullName evidence="15">Formylglycinamide ribonucleotide amidotransferase</fullName>
    </alternativeName>
    <alternativeName>
        <fullName evidence="14">Formylglycinamide ribotide amidotransferase</fullName>
    </alternativeName>
</protein>
<dbReference type="CDD" id="cd01740">
    <property type="entry name" value="GATase1_FGAR_AT"/>
    <property type="match status" value="1"/>
</dbReference>
<gene>
    <name evidence="23" type="ORF">Fcan01_12038</name>
</gene>
<evidence type="ECO:0000256" key="17">
    <source>
        <dbReference type="ARBA" id="ARBA00057317"/>
    </source>
</evidence>
<name>A0A226E6D9_FOLCA</name>
<dbReference type="PANTHER" id="PTHR10099:SF1">
    <property type="entry name" value="PHOSPHORIBOSYLFORMYLGLYCINAMIDINE SYNTHASE"/>
    <property type="match status" value="1"/>
</dbReference>
<dbReference type="PANTHER" id="PTHR10099">
    <property type="entry name" value="PHOSPHORIBOSYLFORMYLGLYCINAMIDINE SYNTHASE"/>
    <property type="match status" value="1"/>
</dbReference>
<evidence type="ECO:0000256" key="9">
    <source>
        <dbReference type="ARBA" id="ARBA00022741"/>
    </source>
</evidence>
<dbReference type="PROSITE" id="PS51273">
    <property type="entry name" value="GATASE_TYPE_1"/>
    <property type="match status" value="1"/>
</dbReference>
<accession>A0A226E6D9</accession>
<dbReference type="FunFam" id="3.30.1330.10:FF:000007">
    <property type="entry name" value="Phosphoribosylformylglycinamidine synthase, putative"/>
    <property type="match status" value="1"/>
</dbReference>
<dbReference type="FunFam" id="1.10.8.750:FF:000001">
    <property type="entry name" value="Putative phosphoribosylformylglycinamidine synthase"/>
    <property type="match status" value="1"/>
</dbReference>
<evidence type="ECO:0000313" key="23">
    <source>
        <dbReference type="EMBL" id="OXA53192.1"/>
    </source>
</evidence>
<dbReference type="Pfam" id="PF13507">
    <property type="entry name" value="GATase_5"/>
    <property type="match status" value="1"/>
</dbReference>
<dbReference type="CDD" id="cd02204">
    <property type="entry name" value="PurL_repeat2"/>
    <property type="match status" value="1"/>
</dbReference>
<evidence type="ECO:0000256" key="13">
    <source>
        <dbReference type="ARBA" id="ARBA00022962"/>
    </source>
</evidence>
<dbReference type="Proteomes" id="UP000198287">
    <property type="component" value="Unassembled WGS sequence"/>
</dbReference>
<dbReference type="Pfam" id="PF22689">
    <property type="entry name" value="FGAR-AT_PurM_N-like"/>
    <property type="match status" value="1"/>
</dbReference>
<comment type="pathway">
    <text evidence="2">Purine metabolism; IMP biosynthesis via de novo pathway; 5-amino-1-(5-phospho-D-ribosyl)imidazole from N(2)-formyl-N(1)-(5-phospho-D-ribosyl)glycinamide: step 1/2.</text>
</comment>
<keyword evidence="13" id="KW-0315">Glutamine amidotransferase</keyword>
<evidence type="ECO:0000256" key="4">
    <source>
        <dbReference type="ARBA" id="ARBA00012747"/>
    </source>
</evidence>
<dbReference type="UniPathway" id="UPA00074">
    <property type="reaction ID" value="UER00128"/>
</dbReference>
<dbReference type="SUPFAM" id="SSF109736">
    <property type="entry name" value="FGAM synthase PurL, linker domain"/>
    <property type="match status" value="1"/>
</dbReference>
<dbReference type="FunFam" id="3.40.50.880:FF:000008">
    <property type="entry name" value="Phosphoribosylformylglycinamidine synthase"/>
    <property type="match status" value="1"/>
</dbReference>
<dbReference type="InterPro" id="IPR036921">
    <property type="entry name" value="PurM-like_N_sf"/>
</dbReference>
<dbReference type="SUPFAM" id="SSF52317">
    <property type="entry name" value="Class I glutamine amidotransferase-like"/>
    <property type="match status" value="1"/>
</dbReference>
<keyword evidence="11" id="KW-0067">ATP-binding</keyword>
<comment type="catalytic activity">
    <reaction evidence="16">
        <text>N(2)-formyl-N(1)-(5-phospho-beta-D-ribosyl)glycinamide + L-glutamine + ATP + H2O = 2-formamido-N(1)-(5-O-phospho-beta-D-ribosyl)acetamidine + L-glutamate + ADP + phosphate + H(+)</text>
        <dbReference type="Rhea" id="RHEA:17129"/>
        <dbReference type="ChEBI" id="CHEBI:15377"/>
        <dbReference type="ChEBI" id="CHEBI:15378"/>
        <dbReference type="ChEBI" id="CHEBI:29985"/>
        <dbReference type="ChEBI" id="CHEBI:30616"/>
        <dbReference type="ChEBI" id="CHEBI:43474"/>
        <dbReference type="ChEBI" id="CHEBI:58359"/>
        <dbReference type="ChEBI" id="CHEBI:147286"/>
        <dbReference type="ChEBI" id="CHEBI:147287"/>
        <dbReference type="ChEBI" id="CHEBI:456216"/>
        <dbReference type="EC" id="6.3.5.3"/>
    </reaction>
</comment>
<keyword evidence="6" id="KW-0597">Phosphoprotein</keyword>
<dbReference type="OMA" id="LSANWMW"/>
<feature type="domain" description="PurM-like C-terminal" evidence="19">
    <location>
        <begin position="451"/>
        <end position="607"/>
    </location>
</feature>
<dbReference type="SUPFAM" id="SSF55326">
    <property type="entry name" value="PurM N-terminal domain-like"/>
    <property type="match status" value="2"/>
</dbReference>
<dbReference type="InterPro" id="IPR041609">
    <property type="entry name" value="PurL_linker"/>
</dbReference>
<dbReference type="SUPFAM" id="SSF82697">
    <property type="entry name" value="PurS-like"/>
    <property type="match status" value="1"/>
</dbReference>
<dbReference type="EC" id="6.3.5.3" evidence="4"/>
<dbReference type="GO" id="GO:0005524">
    <property type="term" value="F:ATP binding"/>
    <property type="evidence" value="ECO:0007669"/>
    <property type="project" value="UniProtKB-KW"/>
</dbReference>
<evidence type="ECO:0000256" key="1">
    <source>
        <dbReference type="ARBA" id="ARBA00004496"/>
    </source>
</evidence>
<keyword evidence="9" id="KW-0547">Nucleotide-binding</keyword>
<dbReference type="Pfam" id="PF18072">
    <property type="entry name" value="FGAR-AT_linker"/>
    <property type="match status" value="1"/>
</dbReference>
<evidence type="ECO:0000256" key="12">
    <source>
        <dbReference type="ARBA" id="ARBA00022842"/>
    </source>
</evidence>
<dbReference type="HAMAP" id="MF_00419">
    <property type="entry name" value="PurL_1"/>
    <property type="match status" value="1"/>
</dbReference>
<dbReference type="InterPro" id="IPR040707">
    <property type="entry name" value="FGAR-AT_N"/>
</dbReference>
<dbReference type="FunFam" id="3.90.650.10:FF:000008">
    <property type="entry name" value="Phosphoribosylformylglycinamidine synthase"/>
    <property type="match status" value="1"/>
</dbReference>
<evidence type="ECO:0000259" key="19">
    <source>
        <dbReference type="Pfam" id="PF02769"/>
    </source>
</evidence>
<evidence type="ECO:0000259" key="21">
    <source>
        <dbReference type="Pfam" id="PF18076"/>
    </source>
</evidence>
<dbReference type="Gene3D" id="3.30.1330.10">
    <property type="entry name" value="PurM-like, N-terminal domain"/>
    <property type="match status" value="2"/>
</dbReference>
<dbReference type="InterPro" id="IPR036604">
    <property type="entry name" value="PurS-like_sf"/>
</dbReference>
<evidence type="ECO:0000259" key="20">
    <source>
        <dbReference type="Pfam" id="PF18072"/>
    </source>
</evidence>
<feature type="domain" description="Phosphoribosylformylglycinamidine synthase linker" evidence="20">
    <location>
        <begin position="188"/>
        <end position="237"/>
    </location>
</feature>
<dbReference type="SMART" id="SM01211">
    <property type="entry name" value="GATase_5"/>
    <property type="match status" value="1"/>
</dbReference>
<evidence type="ECO:0000313" key="24">
    <source>
        <dbReference type="Proteomes" id="UP000198287"/>
    </source>
</evidence>
<dbReference type="Gene3D" id="3.40.50.880">
    <property type="match status" value="1"/>
</dbReference>
<evidence type="ECO:0000256" key="7">
    <source>
        <dbReference type="ARBA" id="ARBA00022598"/>
    </source>
</evidence>
<dbReference type="OrthoDB" id="6666987at2759"/>
<evidence type="ECO:0000256" key="16">
    <source>
        <dbReference type="ARBA" id="ARBA00052585"/>
    </source>
</evidence>
<dbReference type="Pfam" id="PF02769">
    <property type="entry name" value="AIRS_C"/>
    <property type="match status" value="2"/>
</dbReference>
<evidence type="ECO:0000256" key="3">
    <source>
        <dbReference type="ARBA" id="ARBA00008608"/>
    </source>
</evidence>
<evidence type="ECO:0000256" key="5">
    <source>
        <dbReference type="ARBA" id="ARBA00022490"/>
    </source>
</evidence>
<comment type="similarity">
    <text evidence="3">In the N-terminal section; belongs to the FGAMS family.</text>
</comment>
<evidence type="ECO:0000256" key="6">
    <source>
        <dbReference type="ARBA" id="ARBA00022553"/>
    </source>
</evidence>
<dbReference type="Gene3D" id="1.10.8.750">
    <property type="entry name" value="Phosphoribosylformylglycinamidine synthase, linker domain"/>
    <property type="match status" value="1"/>
</dbReference>
<evidence type="ECO:0000256" key="10">
    <source>
        <dbReference type="ARBA" id="ARBA00022755"/>
    </source>
</evidence>
<feature type="domain" description="PurM-like C-terminal" evidence="19">
    <location>
        <begin position="870"/>
        <end position="993"/>
    </location>
</feature>
<reference evidence="23 24" key="1">
    <citation type="submission" date="2015-12" db="EMBL/GenBank/DDBJ databases">
        <title>The genome of Folsomia candida.</title>
        <authorList>
            <person name="Faddeeva A."/>
            <person name="Derks M.F."/>
            <person name="Anvar Y."/>
            <person name="Smit S."/>
            <person name="Van Straalen N."/>
            <person name="Roelofs D."/>
        </authorList>
    </citation>
    <scope>NUCLEOTIDE SEQUENCE [LARGE SCALE GENOMIC DNA]</scope>
    <source>
        <strain evidence="23 24">VU population</strain>
        <tissue evidence="23">Whole body</tissue>
    </source>
</reference>
<sequence>MATVVKFYRTPGLSPHIENDKLKAIEKHSPLRIEGMETESTFYVETQSRLTDKEILQIRWVLAPVLNPDVLTDVSRFPLKGDKNHLIIEIGPRLNFSTAFSTNAVSIFNAVGLKKITRLEISTRYVIRFEDTPTTPETLAKIEGKVVGALHDRMTQCRYLEPLQSFALDKKPEPWFEVDIMGKGRAALEKVNDQLGLAFDNWDLDYYTELFKNKLKRNPTSVECFDLAQSNSEHSRHWFFKGEMIVDGVPHQKSLIDMIMDTQKTTNQNNVIQFSDNSSAIIGYNVKNMLPNEVVEPSAFHIKPGTRHIIFTAETHNFPTGVAPFSGATTGTGGRLRDVQAVGRGGYVIAGTAGYSFGSLLIPDYELPWEEKNLDYPSNFAPPVEIAIEASNGASDYGNKFGEPVISGFARSFGMVIDQSSKERREYIKPIMFSGGIGSMDDNMIDKLKPEPGMQVVKLGGPIYRIGVGGGSASSVQVQGDNKAELDFDAVQRGDAEMEQKLNRVIRSCLELGEKNPICSIHDQGAGGNGNVLKELVEPNGAVIFTKKFQLGDPTINTLELWGAEYQESDAILCRTEDASLLQQIADRERCPVNFVGTVTGDGKVVLTEIPVQPSGSVQVSAEELAAIQKRPNPVNLDLEFVLGKMPRKVFKMEKYKVNLRPLVLPKGLTVADALKRVLRLPSVASKRYLTNKVDRSVSGLVAQQQCVGPLHTPLADVAVIALSHFEKTGSATSIGEQPIKGLLCPAAGARMTVAEALSNLVFAPISDLKDVKCSGNWMWAAKLPGEGAALLEACEAMCNVMQQLGIAVDGGKDSLSMAARVGTDTVKAPGTLVISTYAPCPNITKVVTPDLKAPSAGKESLLLFVDLSGGKSRLGGTSLAQCYKQLGDTVPDLEDPAILVNAFNTTQALITDGYVLSGHDVSDGGLVTCLLEMAFGGHCGLRADITHRESDCPLEVLFSEEVGWVLEVDGTHVEKVLSPFKKAKVPVYPIGVSSGYGPASRIEISVNGKMEVESLMVDLYQLWEETSWQLEKRQANPVCVTQEYQSLRTRHVPNYKFTFDPNVIKISTALTQVNAPNVAVIREEGSNGDREMIASLYMAGFQVWDVTMQDIVTRKITLDKFRGIVFPGGFSYADVLGSAKGWAASFLFDQSTKDQLAHFRARKDTFSLGVCNGCQLLALLQWIGLNSKTDVVGDDHGVPSVPDVFLDHNQSDRYESRFSTVKIEKSNSIMLKGMEGSVLGAWIAHAEGRFNYKNLSVYTELDKSNCIALRYVDDSMKPTEEYPMNPNGSKYGVAGVCSTDGRHLAMMPHPERCVLPWQWPWISQNLKGQMKQATPWLQMFVNAKNWCTSSN</sequence>
<keyword evidence="5" id="KW-0963">Cytoplasm</keyword>
<keyword evidence="7" id="KW-0436">Ligase</keyword>
<evidence type="ECO:0000256" key="2">
    <source>
        <dbReference type="ARBA" id="ARBA00004920"/>
    </source>
</evidence>
<organism evidence="23 24">
    <name type="scientific">Folsomia candida</name>
    <name type="common">Springtail</name>
    <dbReference type="NCBI Taxonomy" id="158441"/>
    <lineage>
        <taxon>Eukaryota</taxon>
        <taxon>Metazoa</taxon>
        <taxon>Ecdysozoa</taxon>
        <taxon>Arthropoda</taxon>
        <taxon>Hexapoda</taxon>
        <taxon>Collembola</taxon>
        <taxon>Entomobryomorpha</taxon>
        <taxon>Isotomoidea</taxon>
        <taxon>Isotomidae</taxon>
        <taxon>Proisotominae</taxon>
        <taxon>Folsomia</taxon>
    </lineage>
</organism>
<evidence type="ECO:0000259" key="22">
    <source>
        <dbReference type="Pfam" id="PF22689"/>
    </source>
</evidence>
<evidence type="ECO:0000256" key="15">
    <source>
        <dbReference type="ARBA" id="ARBA00032632"/>
    </source>
</evidence>
<dbReference type="Pfam" id="PF18076">
    <property type="entry name" value="FGAR-AT_N"/>
    <property type="match status" value="1"/>
</dbReference>
<comment type="function">
    <text evidence="17">Phosphoribosylformylglycinamidine synthase involved in the purines biosynthetic pathway. Catalyzes the ATP-dependent conversion of formylglycinamide ribonucleotide (FGAR) and glutamine to yield formylglycinamidine ribonucleotide (FGAM) and glutamate.</text>
</comment>
<keyword evidence="12" id="KW-0460">Magnesium</keyword>
<evidence type="ECO:0000256" key="11">
    <source>
        <dbReference type="ARBA" id="ARBA00022840"/>
    </source>
</evidence>
<dbReference type="FunFam" id="3.30.1330.10:FF:000010">
    <property type="entry name" value="Phosphoribosylformylglycinamidine synthase"/>
    <property type="match status" value="1"/>
</dbReference>
<feature type="domain" description="Phosphoribosylformylglycinamidine synthase N-terminal" evidence="21">
    <location>
        <begin position="41"/>
        <end position="159"/>
    </location>
</feature>
<dbReference type="Gene3D" id="3.90.650.10">
    <property type="entry name" value="PurM-like C-terminal domain"/>
    <property type="match status" value="2"/>
</dbReference>
<proteinExistence type="inferred from homology"/>
<dbReference type="InterPro" id="IPR036676">
    <property type="entry name" value="PurM-like_C_sf"/>
</dbReference>
<evidence type="ECO:0000256" key="8">
    <source>
        <dbReference type="ARBA" id="ARBA00022723"/>
    </source>
</evidence>
<dbReference type="EMBL" id="LNIX01000006">
    <property type="protein sequence ID" value="OXA53192.1"/>
    <property type="molecule type" value="Genomic_DNA"/>
</dbReference>
<evidence type="ECO:0000256" key="14">
    <source>
        <dbReference type="ARBA" id="ARBA00029823"/>
    </source>
</evidence>
<keyword evidence="10" id="KW-0658">Purine biosynthesis</keyword>
<dbReference type="InterPro" id="IPR029062">
    <property type="entry name" value="Class_I_gatase-like"/>
</dbReference>
<dbReference type="NCBIfam" id="NF003672">
    <property type="entry name" value="PRK05297.1"/>
    <property type="match status" value="1"/>
</dbReference>
<dbReference type="GO" id="GO:0006189">
    <property type="term" value="P:'de novo' IMP biosynthetic process"/>
    <property type="evidence" value="ECO:0007669"/>
    <property type="project" value="UniProtKB-UniPathway"/>
</dbReference>
<keyword evidence="8" id="KW-0479">Metal-binding</keyword>
<dbReference type="NCBIfam" id="TIGR01735">
    <property type="entry name" value="FGAM_synt"/>
    <property type="match status" value="1"/>
</dbReference>
<keyword evidence="24" id="KW-1185">Reference proteome</keyword>
<dbReference type="GO" id="GO:0005737">
    <property type="term" value="C:cytoplasm"/>
    <property type="evidence" value="ECO:0007669"/>
    <property type="project" value="UniProtKB-SubCell"/>
</dbReference>
<dbReference type="STRING" id="158441.A0A226E6D9"/>
<dbReference type="InterPro" id="IPR055181">
    <property type="entry name" value="FGAR-AT_PurM_N-like"/>
</dbReference>
<dbReference type="SUPFAM" id="SSF56042">
    <property type="entry name" value="PurM C-terminal domain-like"/>
    <property type="match status" value="2"/>
</dbReference>
<dbReference type="InterPro" id="IPR010073">
    <property type="entry name" value="PurL_large"/>
</dbReference>
<dbReference type="CDD" id="cd02203">
    <property type="entry name" value="PurL_repeat1"/>
    <property type="match status" value="1"/>
</dbReference>
<dbReference type="GO" id="GO:0004642">
    <property type="term" value="F:phosphoribosylformylglycinamidine synthase activity"/>
    <property type="evidence" value="ECO:0007669"/>
    <property type="project" value="UniProtKB-EC"/>
</dbReference>